<dbReference type="SMART" id="SM00014">
    <property type="entry name" value="acidPPc"/>
    <property type="match status" value="1"/>
</dbReference>
<keyword evidence="4" id="KW-1185">Reference proteome</keyword>
<keyword evidence="1" id="KW-0812">Transmembrane</keyword>
<dbReference type="Gene3D" id="1.20.144.10">
    <property type="entry name" value="Phosphatidic acid phosphatase type 2/haloperoxidase"/>
    <property type="match status" value="1"/>
</dbReference>
<dbReference type="InterPro" id="IPR036938">
    <property type="entry name" value="PAP2/HPO_sf"/>
</dbReference>
<dbReference type="EMBL" id="JBHTLJ010000004">
    <property type="protein sequence ID" value="MFD1163354.1"/>
    <property type="molecule type" value="Genomic_DNA"/>
</dbReference>
<evidence type="ECO:0000259" key="2">
    <source>
        <dbReference type="SMART" id="SM00014"/>
    </source>
</evidence>
<proteinExistence type="predicted"/>
<feature type="domain" description="Phosphatidic acid phosphatase type 2/haloperoxidase" evidence="2">
    <location>
        <begin position="66"/>
        <end position="166"/>
    </location>
</feature>
<evidence type="ECO:0000313" key="4">
    <source>
        <dbReference type="Proteomes" id="UP001597163"/>
    </source>
</evidence>
<dbReference type="InterPro" id="IPR000326">
    <property type="entry name" value="PAP2/HPO"/>
</dbReference>
<dbReference type="CDD" id="cd03394">
    <property type="entry name" value="PAP2_like_5"/>
    <property type="match status" value="1"/>
</dbReference>
<dbReference type="RefSeq" id="WP_311941653.1">
    <property type="nucleotide sequence ID" value="NZ_JAVSCK010000004.1"/>
</dbReference>
<evidence type="ECO:0000313" key="3">
    <source>
        <dbReference type="EMBL" id="MFD1163354.1"/>
    </source>
</evidence>
<comment type="caution">
    <text evidence="3">The sequence shown here is derived from an EMBL/GenBank/DDBJ whole genome shotgun (WGS) entry which is preliminary data.</text>
</comment>
<dbReference type="Proteomes" id="UP001597163">
    <property type="component" value="Unassembled WGS sequence"/>
</dbReference>
<reference evidence="4" key="1">
    <citation type="journal article" date="2019" name="Int. J. Syst. Evol. Microbiol.">
        <title>The Global Catalogue of Microorganisms (GCM) 10K type strain sequencing project: providing services to taxonomists for standard genome sequencing and annotation.</title>
        <authorList>
            <consortium name="The Broad Institute Genomics Platform"/>
            <consortium name="The Broad Institute Genome Sequencing Center for Infectious Disease"/>
            <person name="Wu L."/>
            <person name="Ma J."/>
        </authorList>
    </citation>
    <scope>NUCLEOTIDE SEQUENCE [LARGE SCALE GENOMIC DNA]</scope>
    <source>
        <strain evidence="4">CCUG 63246</strain>
    </source>
</reference>
<dbReference type="SUPFAM" id="SSF48317">
    <property type="entry name" value="Acid phosphatase/Vanadium-dependent haloperoxidase"/>
    <property type="match status" value="1"/>
</dbReference>
<protein>
    <submittedName>
        <fullName evidence="3">Phosphatase PAP2 family protein</fullName>
    </submittedName>
</protein>
<sequence>MYKALYVYFIGFFFIVISSYSQAPEPNSTHEKWEYVLEGSGDVLQIGLPVIAGLTTIIKKDWEGTKQFALSYGTGFIVTHSLKKIIRKERPEERNLFDAFPSGHTTSAFSGASFIQRRYGWKYGKWAYLGAAIVGVSRMEGPDGWHDKWDVLAGAAVGIGSTYLFTSPYMQKHVDIAFSASNKSYVFGLRYRF</sequence>
<accession>A0ABW3RE20</accession>
<organism evidence="3 4">
    <name type="scientific">Hwangdonia seohaensis</name>
    <dbReference type="NCBI Taxonomy" id="1240727"/>
    <lineage>
        <taxon>Bacteria</taxon>
        <taxon>Pseudomonadati</taxon>
        <taxon>Bacteroidota</taxon>
        <taxon>Flavobacteriia</taxon>
        <taxon>Flavobacteriales</taxon>
        <taxon>Flavobacteriaceae</taxon>
        <taxon>Hwangdonia</taxon>
    </lineage>
</organism>
<evidence type="ECO:0000256" key="1">
    <source>
        <dbReference type="SAM" id="Phobius"/>
    </source>
</evidence>
<dbReference type="Pfam" id="PF01569">
    <property type="entry name" value="PAP2"/>
    <property type="match status" value="1"/>
</dbReference>
<feature type="transmembrane region" description="Helical" evidence="1">
    <location>
        <begin position="6"/>
        <end position="23"/>
    </location>
</feature>
<name>A0ABW3RE20_9FLAO</name>
<keyword evidence="1" id="KW-1133">Transmembrane helix</keyword>
<keyword evidence="1" id="KW-0472">Membrane</keyword>
<gene>
    <name evidence="3" type="ORF">ACFQ2E_13040</name>
</gene>